<dbReference type="Proteomes" id="UP001057452">
    <property type="component" value="Chromosome 9"/>
</dbReference>
<accession>A0ACB9X2Y9</accession>
<organism evidence="1 2">
    <name type="scientific">Chaenocephalus aceratus</name>
    <name type="common">Blackfin icefish</name>
    <name type="synonym">Chaenichthys aceratus</name>
    <dbReference type="NCBI Taxonomy" id="36190"/>
    <lineage>
        <taxon>Eukaryota</taxon>
        <taxon>Metazoa</taxon>
        <taxon>Chordata</taxon>
        <taxon>Craniata</taxon>
        <taxon>Vertebrata</taxon>
        <taxon>Euteleostomi</taxon>
        <taxon>Actinopterygii</taxon>
        <taxon>Neopterygii</taxon>
        <taxon>Teleostei</taxon>
        <taxon>Neoteleostei</taxon>
        <taxon>Acanthomorphata</taxon>
        <taxon>Eupercaria</taxon>
        <taxon>Perciformes</taxon>
        <taxon>Notothenioidei</taxon>
        <taxon>Channichthyidae</taxon>
        <taxon>Chaenocephalus</taxon>
    </lineage>
</organism>
<comment type="caution">
    <text evidence="1">The sequence shown here is derived from an EMBL/GenBank/DDBJ whole genome shotgun (WGS) entry which is preliminary data.</text>
</comment>
<protein>
    <submittedName>
        <fullName evidence="1">Uncharacterized protein</fullName>
    </submittedName>
</protein>
<evidence type="ECO:0000313" key="2">
    <source>
        <dbReference type="Proteomes" id="UP001057452"/>
    </source>
</evidence>
<evidence type="ECO:0000313" key="1">
    <source>
        <dbReference type="EMBL" id="KAI4820129.1"/>
    </source>
</evidence>
<keyword evidence="2" id="KW-1185">Reference proteome</keyword>
<dbReference type="EMBL" id="CM043793">
    <property type="protein sequence ID" value="KAI4820129.1"/>
    <property type="molecule type" value="Genomic_DNA"/>
</dbReference>
<reference evidence="1" key="1">
    <citation type="submission" date="2022-05" db="EMBL/GenBank/DDBJ databases">
        <title>Chromosome-level genome of Chaenocephalus aceratus.</title>
        <authorList>
            <person name="Park H."/>
        </authorList>
    </citation>
    <scope>NUCLEOTIDE SEQUENCE</scope>
    <source>
        <strain evidence="1">KU_202001</strain>
    </source>
</reference>
<gene>
    <name evidence="1" type="ORF">KUCAC02_028120</name>
</gene>
<name>A0ACB9X2Y9_CHAAC</name>
<sequence>MGKLNVVVLRYLSRDDFRVLTAVEMGMKNHEIVPVSLLSSITSLKHGGCNKVLRELVKHKLVAYERSRAVQGYRLNNGGYDYLALKTLCAREVLISVGNQMGVGKESDFNEFNLMLDDHDHITMIDFPQMVSTSHLNAEWYFDRDVKCIRYFFARRYNYESELYPTFKDVKRSCSLDIEVSASGFTKDMERDKGLKISDPTADKHEEQSEKEEEQKETETTSPAVGEEEEEQKETETTSPAVGEEEPGKELEKELSEAENECPELGDLSAANKDFKPFRDSDNSEGTMGSMGSCSTIPLEVVRQKVRRQLSKQQKAAPTAEAAQRRRLQKGEANLVTSVRRENDSNIKCSMESDSFWG</sequence>
<proteinExistence type="predicted"/>